<keyword evidence="2" id="KW-1185">Reference proteome</keyword>
<comment type="caution">
    <text evidence="1">The sequence shown here is derived from an EMBL/GenBank/DDBJ whole genome shotgun (WGS) entry which is preliminary data.</text>
</comment>
<accession>A0AAE1CLY6</accession>
<dbReference type="InterPro" id="IPR012337">
    <property type="entry name" value="RNaseH-like_sf"/>
</dbReference>
<evidence type="ECO:0000313" key="2">
    <source>
        <dbReference type="Proteomes" id="UP001283361"/>
    </source>
</evidence>
<dbReference type="Gene3D" id="3.30.420.10">
    <property type="entry name" value="Ribonuclease H-like superfamily/Ribonuclease H"/>
    <property type="match status" value="1"/>
</dbReference>
<dbReference type="InterPro" id="IPR036397">
    <property type="entry name" value="RNaseH_sf"/>
</dbReference>
<gene>
    <name evidence="1" type="ORF">RRG08_060891</name>
</gene>
<dbReference type="AlphaFoldDB" id="A0AAE1CLY6"/>
<dbReference type="GO" id="GO:0003676">
    <property type="term" value="F:nucleic acid binding"/>
    <property type="evidence" value="ECO:0007669"/>
    <property type="project" value="InterPro"/>
</dbReference>
<proteinExistence type="predicted"/>
<name>A0AAE1CLY6_9GAST</name>
<protein>
    <submittedName>
        <fullName evidence="1">Uncharacterized protein</fullName>
    </submittedName>
</protein>
<reference evidence="1" key="1">
    <citation type="journal article" date="2023" name="G3 (Bethesda)">
        <title>A reference genome for the long-term kleptoplast-retaining sea slug Elysia crispata morphotype clarki.</title>
        <authorList>
            <person name="Eastman K.E."/>
            <person name="Pendleton A.L."/>
            <person name="Shaikh M.A."/>
            <person name="Suttiyut T."/>
            <person name="Ogas R."/>
            <person name="Tomko P."/>
            <person name="Gavelis G."/>
            <person name="Widhalm J.R."/>
            <person name="Wisecaver J.H."/>
        </authorList>
    </citation>
    <scope>NUCLEOTIDE SEQUENCE</scope>
    <source>
        <strain evidence="1">ECLA1</strain>
    </source>
</reference>
<dbReference type="Proteomes" id="UP001283361">
    <property type="component" value="Unassembled WGS sequence"/>
</dbReference>
<sequence>MKKNWQKFCFCRGLLHRKVEDEKPQLVPPAKYIPIVCKALRDDMGHQGLILPKILVNTGHFTRFAMAVPTRNISAKTTVEALLPFVKNFGIPKRLHANQGDTLSIVRCREVQDYIISSNGKWELRADEPNAHQCARRTLPEHKKKDWTSHIGMLVVAYKSNKSDSSGFSPYFLMFGKNRGSLLITCFLFSQSLENSINSSSHNYYNNINSSSYNYYHYYNNNNTDAPRFEMPGPSQEWESVEFRHLSHLNEGVLNLGPTANM</sequence>
<dbReference type="EMBL" id="JAWDGP010007644">
    <property type="protein sequence ID" value="KAK3710120.1"/>
    <property type="molecule type" value="Genomic_DNA"/>
</dbReference>
<organism evidence="1 2">
    <name type="scientific">Elysia crispata</name>
    <name type="common">lettuce slug</name>
    <dbReference type="NCBI Taxonomy" id="231223"/>
    <lineage>
        <taxon>Eukaryota</taxon>
        <taxon>Metazoa</taxon>
        <taxon>Spiralia</taxon>
        <taxon>Lophotrochozoa</taxon>
        <taxon>Mollusca</taxon>
        <taxon>Gastropoda</taxon>
        <taxon>Heterobranchia</taxon>
        <taxon>Euthyneura</taxon>
        <taxon>Panpulmonata</taxon>
        <taxon>Sacoglossa</taxon>
        <taxon>Placobranchoidea</taxon>
        <taxon>Plakobranchidae</taxon>
        <taxon>Elysia</taxon>
    </lineage>
</organism>
<evidence type="ECO:0000313" key="1">
    <source>
        <dbReference type="EMBL" id="KAK3710120.1"/>
    </source>
</evidence>
<dbReference type="SUPFAM" id="SSF53098">
    <property type="entry name" value="Ribonuclease H-like"/>
    <property type="match status" value="1"/>
</dbReference>